<name>D4F297_EDWTA</name>
<reference evidence="1 2" key="1">
    <citation type="submission" date="2010-02" db="EMBL/GenBank/DDBJ databases">
        <authorList>
            <person name="Weinstock G."/>
            <person name="Sodergren E."/>
            <person name="Clifton S."/>
            <person name="Fulton L."/>
            <person name="Fulton B."/>
            <person name="Courtney L."/>
            <person name="Fronick C."/>
            <person name="Harrison M."/>
            <person name="Strong C."/>
            <person name="Farmer C."/>
            <person name="Delahaunty K."/>
            <person name="Markovic C."/>
            <person name="Hall O."/>
            <person name="Minx P."/>
            <person name="Tomlinson C."/>
            <person name="Mitreva M."/>
            <person name="Nelson J."/>
            <person name="Hou S."/>
            <person name="Wollam A."/>
            <person name="Pepin K.H."/>
            <person name="Johnson M."/>
            <person name="Bhonagiri V."/>
            <person name="Zhang X."/>
            <person name="Suruliraj S."/>
            <person name="Warren W."/>
            <person name="Chinwalla A."/>
            <person name="Mardis E.R."/>
            <person name="Wilson R.K."/>
        </authorList>
    </citation>
    <scope>NUCLEOTIDE SEQUENCE [LARGE SCALE GENOMIC DNA]</scope>
    <source>
        <strain evidence="1 2">ATCC 23685</strain>
    </source>
</reference>
<evidence type="ECO:0000313" key="1">
    <source>
        <dbReference type="EMBL" id="EFE24110.1"/>
    </source>
</evidence>
<accession>D4F297</accession>
<dbReference type="EMBL" id="ADGK01000031">
    <property type="protein sequence ID" value="EFE24110.1"/>
    <property type="molecule type" value="Genomic_DNA"/>
</dbReference>
<dbReference type="Proteomes" id="UP000003692">
    <property type="component" value="Unassembled WGS sequence"/>
</dbReference>
<proteinExistence type="predicted"/>
<comment type="caution">
    <text evidence="1">The sequence shown here is derived from an EMBL/GenBank/DDBJ whole genome shotgun (WGS) entry which is preliminary data.</text>
</comment>
<organism evidence="1 2">
    <name type="scientific">Edwardsiella tarda ATCC 23685</name>
    <dbReference type="NCBI Taxonomy" id="500638"/>
    <lineage>
        <taxon>Bacteria</taxon>
        <taxon>Pseudomonadati</taxon>
        <taxon>Pseudomonadota</taxon>
        <taxon>Gammaproteobacteria</taxon>
        <taxon>Enterobacterales</taxon>
        <taxon>Hafniaceae</taxon>
        <taxon>Edwardsiella</taxon>
    </lineage>
</organism>
<dbReference type="HOGENOM" id="CLU_3042930_0_0_6"/>
<evidence type="ECO:0000313" key="2">
    <source>
        <dbReference type="Proteomes" id="UP000003692"/>
    </source>
</evidence>
<gene>
    <name evidence="1" type="ORF">EDWATA_00841</name>
</gene>
<protein>
    <submittedName>
        <fullName evidence="1">Uncharacterized protein</fullName>
    </submittedName>
</protein>
<sequence length="54" mass="5924">MEITFLSFTPRSCTQRKRQARQATSITLPVITMGNHGQPCGKIVGATHPIKGWA</sequence>
<dbReference type="AlphaFoldDB" id="D4F297"/>